<gene>
    <name evidence="2" type="ORF">SAMN05660297_02650</name>
</gene>
<feature type="transmembrane region" description="Helical" evidence="1">
    <location>
        <begin position="120"/>
        <end position="138"/>
    </location>
</feature>
<reference evidence="2 3" key="1">
    <citation type="submission" date="2016-10" db="EMBL/GenBank/DDBJ databases">
        <authorList>
            <person name="de Groot N.N."/>
        </authorList>
    </citation>
    <scope>NUCLEOTIDE SEQUENCE [LARGE SCALE GENOMIC DNA]</scope>
    <source>
        <strain evidence="2 3">DSM 18979</strain>
    </source>
</reference>
<evidence type="ECO:0000313" key="3">
    <source>
        <dbReference type="Proteomes" id="UP000199568"/>
    </source>
</evidence>
<feature type="transmembrane region" description="Helical" evidence="1">
    <location>
        <begin position="182"/>
        <end position="200"/>
    </location>
</feature>
<keyword evidence="3" id="KW-1185">Reference proteome</keyword>
<dbReference type="Proteomes" id="UP000199568">
    <property type="component" value="Unassembled WGS sequence"/>
</dbReference>
<feature type="transmembrane region" description="Helical" evidence="1">
    <location>
        <begin position="37"/>
        <end position="54"/>
    </location>
</feature>
<proteinExistence type="predicted"/>
<evidence type="ECO:0000313" key="2">
    <source>
        <dbReference type="EMBL" id="SET52095.1"/>
    </source>
</evidence>
<dbReference type="EMBL" id="FOHU01000013">
    <property type="protein sequence ID" value="SET52095.1"/>
    <property type="molecule type" value="Genomic_DNA"/>
</dbReference>
<keyword evidence="1" id="KW-0812">Transmembrane</keyword>
<dbReference type="RefSeq" id="WP_139176454.1">
    <property type="nucleotide sequence ID" value="NZ_FOHU01000013.1"/>
</dbReference>
<sequence>MMLGVTRLYFYNATIFLMIIVGGLVANITHFLLDGPYYFSLFFPYMMLVLLMSIKESEMIFTLNLSLIKSLPIDKREVSLNLMLWFFITILTVTLMAGINIFILSLVGNVEGLEFYKSMHLLYLIHLPAMICGIYILIADTFFRRGEKRRKLFYWKNILSLLIVLVMNGAIIVLSSGDWFELTTLFFIAIVLYLLAIKCVHKAYKDVIKKLEEPMDL</sequence>
<keyword evidence="1" id="KW-0472">Membrane</keyword>
<dbReference type="AlphaFoldDB" id="A0A1I0F2R9"/>
<feature type="transmembrane region" description="Helical" evidence="1">
    <location>
        <begin position="9"/>
        <end position="31"/>
    </location>
</feature>
<feature type="transmembrane region" description="Helical" evidence="1">
    <location>
        <begin position="158"/>
        <end position="176"/>
    </location>
</feature>
<feature type="transmembrane region" description="Helical" evidence="1">
    <location>
        <begin position="82"/>
        <end position="108"/>
    </location>
</feature>
<keyword evidence="1" id="KW-1133">Transmembrane helix</keyword>
<dbReference type="STRING" id="426128.SAMN05660297_02650"/>
<accession>A0A1I0F2R9</accession>
<evidence type="ECO:0000256" key="1">
    <source>
        <dbReference type="SAM" id="Phobius"/>
    </source>
</evidence>
<name>A0A1I0F2R9_9FIRM</name>
<organism evidence="2 3">
    <name type="scientific">Natronincola peptidivorans</name>
    <dbReference type="NCBI Taxonomy" id="426128"/>
    <lineage>
        <taxon>Bacteria</taxon>
        <taxon>Bacillati</taxon>
        <taxon>Bacillota</taxon>
        <taxon>Clostridia</taxon>
        <taxon>Peptostreptococcales</taxon>
        <taxon>Natronincolaceae</taxon>
        <taxon>Natronincola</taxon>
    </lineage>
</organism>
<protein>
    <submittedName>
        <fullName evidence="2">Uncharacterized protein</fullName>
    </submittedName>
</protein>